<name>A0A377JMZ0_9HELI</name>
<dbReference type="RefSeq" id="WP_115025748.1">
    <property type="nucleotide sequence ID" value="NZ_UGHZ01000001.1"/>
</dbReference>
<evidence type="ECO:0000313" key="1">
    <source>
        <dbReference type="EMBL" id="STP08954.1"/>
    </source>
</evidence>
<evidence type="ECO:0000313" key="2">
    <source>
        <dbReference type="Proteomes" id="UP000255335"/>
    </source>
</evidence>
<organism evidence="1 2">
    <name type="scientific">Helicobacter cinaedi</name>
    <dbReference type="NCBI Taxonomy" id="213"/>
    <lineage>
        <taxon>Bacteria</taxon>
        <taxon>Pseudomonadati</taxon>
        <taxon>Campylobacterota</taxon>
        <taxon>Epsilonproteobacteria</taxon>
        <taxon>Campylobacterales</taxon>
        <taxon>Helicobacteraceae</taxon>
        <taxon>Helicobacter</taxon>
    </lineage>
</organism>
<dbReference type="Proteomes" id="UP000255335">
    <property type="component" value="Unassembled WGS sequence"/>
</dbReference>
<proteinExistence type="predicted"/>
<evidence type="ECO:0008006" key="3">
    <source>
        <dbReference type="Google" id="ProtNLM"/>
    </source>
</evidence>
<sequence length="475" mass="55106">MLYGKIINVDSQAQNAQVEQDLNKRVFDFPFDVWEDEISELKKGVEVEFVVEMKLVTKIHIKPKPIDPDEIPVTKPARVCIEEYFARENEILSGYSDFVEGHLRLDFIRMRRFLLTAYNDLCAMDANIENDVLKKLKQEVLHLSKEYLSYHKKTQYALNYAFEMIFLARQTEYNKTITHIDEIQSSLANAQAQTNALSGTLAAGEKSLGKRDDKGSKEYAEIEKEVKQMRKRYVDLLNFIGNQKDALVSETARLKRFRDDHFEAFSTVYTPMTDDIKTRFIALLDTKAYDFDTTLWSRAKYSQVIKHFFRNSRIEGSFSSKTFLRYFLRGLDKSKLSPKSKELFDLLHYLENTNRKKLLIVRETMVNILKYRQVIEKIDSSLLITMDNDPLNALKTLAQNPQDIIVIDEKIGNVSALGFIKTYKEMPTANAKVAFVVIVQELPKSEIISKGKFMGVEFVPEQNMDMLYDCIRMAL</sequence>
<dbReference type="EMBL" id="UGHZ01000001">
    <property type="protein sequence ID" value="STP08954.1"/>
    <property type="molecule type" value="Genomic_DNA"/>
</dbReference>
<accession>A0A377JMZ0</accession>
<protein>
    <recommendedName>
        <fullName evidence="3">Response regulatory domain-containing protein</fullName>
    </recommendedName>
</protein>
<dbReference type="AlphaFoldDB" id="A0A377JMZ0"/>
<reference evidence="1 2" key="1">
    <citation type="submission" date="2018-06" db="EMBL/GenBank/DDBJ databases">
        <authorList>
            <consortium name="Pathogen Informatics"/>
            <person name="Doyle S."/>
        </authorList>
    </citation>
    <scope>NUCLEOTIDE SEQUENCE [LARGE SCALE GENOMIC DNA]</scope>
    <source>
        <strain evidence="1 2">NCTC12221</strain>
    </source>
</reference>
<gene>
    <name evidence="1" type="ORF">NCTC12221_00381</name>
</gene>